<evidence type="ECO:0000313" key="3">
    <source>
        <dbReference type="Proteomes" id="UP001642360"/>
    </source>
</evidence>
<name>A0ABC8S3Z4_9AQUA</name>
<protein>
    <submittedName>
        <fullName evidence="2">Uncharacterized protein</fullName>
    </submittedName>
</protein>
<feature type="compositionally biased region" description="Basic and acidic residues" evidence="1">
    <location>
        <begin position="72"/>
        <end position="91"/>
    </location>
</feature>
<sequence>MKMDTRITASLAHLEYHSAFNKYITPDAIYEILQAMPVVDKVWALMSVCTSTWMKSFGSRTYFIEESQLDDSGMRDQHEPLPLTGKEDDTDRSENYIEIGGVCITTTTEFAGDST</sequence>
<dbReference type="EMBL" id="CAUOFW020001959">
    <property type="protein sequence ID" value="CAK9149919.1"/>
    <property type="molecule type" value="Genomic_DNA"/>
</dbReference>
<dbReference type="Proteomes" id="UP001642360">
    <property type="component" value="Unassembled WGS sequence"/>
</dbReference>
<organism evidence="2 3">
    <name type="scientific">Ilex paraguariensis</name>
    <name type="common">yerba mate</name>
    <dbReference type="NCBI Taxonomy" id="185542"/>
    <lineage>
        <taxon>Eukaryota</taxon>
        <taxon>Viridiplantae</taxon>
        <taxon>Streptophyta</taxon>
        <taxon>Embryophyta</taxon>
        <taxon>Tracheophyta</taxon>
        <taxon>Spermatophyta</taxon>
        <taxon>Magnoliopsida</taxon>
        <taxon>eudicotyledons</taxon>
        <taxon>Gunneridae</taxon>
        <taxon>Pentapetalae</taxon>
        <taxon>asterids</taxon>
        <taxon>campanulids</taxon>
        <taxon>Aquifoliales</taxon>
        <taxon>Aquifoliaceae</taxon>
        <taxon>Ilex</taxon>
    </lineage>
</organism>
<evidence type="ECO:0000313" key="2">
    <source>
        <dbReference type="EMBL" id="CAK9149919.1"/>
    </source>
</evidence>
<accession>A0ABC8S3Z4</accession>
<proteinExistence type="predicted"/>
<dbReference type="AlphaFoldDB" id="A0ABC8S3Z4"/>
<keyword evidence="3" id="KW-1185">Reference proteome</keyword>
<gene>
    <name evidence="2" type="ORF">ILEXP_LOCUS18024</name>
</gene>
<comment type="caution">
    <text evidence="2">The sequence shown here is derived from an EMBL/GenBank/DDBJ whole genome shotgun (WGS) entry which is preliminary data.</text>
</comment>
<evidence type="ECO:0000256" key="1">
    <source>
        <dbReference type="SAM" id="MobiDB-lite"/>
    </source>
</evidence>
<feature type="region of interest" description="Disordered" evidence="1">
    <location>
        <begin position="69"/>
        <end position="91"/>
    </location>
</feature>
<reference evidence="2 3" key="1">
    <citation type="submission" date="2024-02" db="EMBL/GenBank/DDBJ databases">
        <authorList>
            <person name="Vignale AGUSTIN F."/>
            <person name="Sosa J E."/>
            <person name="Modenutti C."/>
        </authorList>
    </citation>
    <scope>NUCLEOTIDE SEQUENCE [LARGE SCALE GENOMIC DNA]</scope>
</reference>